<accession>A0A098SDG1</accession>
<feature type="chain" id="PRO_5001940228" description="Secretion system C-terminal sorting domain-containing protein" evidence="1">
    <location>
        <begin position="20"/>
        <end position="544"/>
    </location>
</feature>
<organism evidence="2 3">
    <name type="scientific">Phaeodactylibacter xiamenensis</name>
    <dbReference type="NCBI Taxonomy" id="1524460"/>
    <lineage>
        <taxon>Bacteria</taxon>
        <taxon>Pseudomonadati</taxon>
        <taxon>Bacteroidota</taxon>
        <taxon>Saprospiria</taxon>
        <taxon>Saprospirales</taxon>
        <taxon>Haliscomenobacteraceae</taxon>
        <taxon>Phaeodactylibacter</taxon>
    </lineage>
</organism>
<keyword evidence="1" id="KW-0732">Signal</keyword>
<evidence type="ECO:0000313" key="2">
    <source>
        <dbReference type="EMBL" id="KGE89032.1"/>
    </source>
</evidence>
<reference evidence="2 3" key="1">
    <citation type="journal article" date="2014" name="Int. J. Syst. Evol. Microbiol.">
        <title>Phaeodactylibacter xiamenensis gen. nov., sp. nov., a member of the family Saprospiraceae isolated from the marine alga Phaeodactylum tricornutum.</title>
        <authorList>
            <person name="Chen Z.Jr."/>
            <person name="Lei X."/>
            <person name="Lai Q."/>
            <person name="Li Y."/>
            <person name="Zhang B."/>
            <person name="Zhang J."/>
            <person name="Zhang H."/>
            <person name="Yang L."/>
            <person name="Zheng W."/>
            <person name="Tian Y."/>
            <person name="Yu Z."/>
            <person name="Xu H.Jr."/>
            <person name="Zheng T."/>
        </authorList>
    </citation>
    <scope>NUCLEOTIDE SEQUENCE [LARGE SCALE GENOMIC DNA]</scope>
    <source>
        <strain evidence="2 3">KD52</strain>
    </source>
</reference>
<proteinExistence type="predicted"/>
<feature type="signal peptide" evidence="1">
    <location>
        <begin position="1"/>
        <end position="19"/>
    </location>
</feature>
<evidence type="ECO:0008006" key="4">
    <source>
        <dbReference type="Google" id="ProtNLM"/>
    </source>
</evidence>
<comment type="caution">
    <text evidence="2">The sequence shown here is derived from an EMBL/GenBank/DDBJ whole genome shotgun (WGS) entry which is preliminary data.</text>
</comment>
<dbReference type="Proteomes" id="UP000029736">
    <property type="component" value="Unassembled WGS sequence"/>
</dbReference>
<keyword evidence="3" id="KW-1185">Reference proteome</keyword>
<evidence type="ECO:0000256" key="1">
    <source>
        <dbReference type="SAM" id="SignalP"/>
    </source>
</evidence>
<dbReference type="RefSeq" id="WP_044216821.1">
    <property type="nucleotide sequence ID" value="NZ_JBKAGJ010000001.1"/>
</dbReference>
<evidence type="ECO:0000313" key="3">
    <source>
        <dbReference type="Proteomes" id="UP000029736"/>
    </source>
</evidence>
<dbReference type="AlphaFoldDB" id="A0A098SDG1"/>
<dbReference type="EMBL" id="JPOS01000012">
    <property type="protein sequence ID" value="KGE89032.1"/>
    <property type="molecule type" value="Genomic_DNA"/>
</dbReference>
<protein>
    <recommendedName>
        <fullName evidence="4">Secretion system C-terminal sorting domain-containing protein</fullName>
    </recommendedName>
</protein>
<dbReference type="OrthoDB" id="118413at2"/>
<sequence>MQKLALSLVLSVFSTTLSAQWEKAFPDLMSGEVTQILERNSGNYAMLVPNRNRLLEFTPDGELITNEALPYDLNAWQQFSLEETPDSALAFPVNVGFCSGWANILLVDSEGGRQEVPFEQGTTFNVLPLGGESFLVHNYYDDMLQEIKVSGQVVREIPFPGGQEFLEFERLSDTTIAIGTLQHIIITDTALSVLDTLPGYRGQQVESNGSGGLISYDQDSVWLHDEAMQLQAVVASATGAAIEAVSIGFGQVAILHDNGLINIYDSILQPLSGFNIDQGIQPNDFAITPTGYLLVGRAGVAPFLKHYEFNGFSESEGYDIVLSEIEVQGPAVVSSRELSVPVGEVLVYDLPVARFTLENHGPDTVHTLFLAIRFPWVSYDIWNGCSSLEQFNKENWDNLNFAPGSTIELEWDIPEFEFNSFGIIGDPYQLCVTAELPNYSFDYNPSDNRSCATTLYVSTPEPALNNVHLKALPNPATGQVQVEWSLPVQEPVVVRLHNAIGQLVYEAPGAPKSPVFLPPQAAGWYVASLWRQGQRLAQQKVVWR</sequence>
<gene>
    <name evidence="2" type="ORF">IX84_04415</name>
</gene>
<name>A0A098SDG1_9BACT</name>